<dbReference type="Proteomes" id="UP000775213">
    <property type="component" value="Unassembled WGS sequence"/>
</dbReference>
<dbReference type="AlphaFoldDB" id="A0AAV7GQN6"/>
<dbReference type="EMBL" id="JAGFBR010000012">
    <property type="protein sequence ID" value="KAH0457863.1"/>
    <property type="molecule type" value="Genomic_DNA"/>
</dbReference>
<accession>A0AAV7GQN6</accession>
<evidence type="ECO:0000313" key="2">
    <source>
        <dbReference type="EMBL" id="KAH0457863.1"/>
    </source>
</evidence>
<gene>
    <name evidence="2" type="ORF">IEQ34_013178</name>
</gene>
<sequence>MLGGGGAATAFAFPFPPPPAVPSNSTLEYIDPTLPPLHPTHNPKCSITILQHDFADTAGAPPVSVPYYPPADCPAPWSRVVLELSGSASDIQKDRIAAIWLSGAELLRTSTPFPLSPGVFWRVQKDITRYTALLRSPSADDNSTDAEAAAAAAATISMMLENSNASLPGVYSVNISLHFYRGAVAQLNSHPIIKGLYREPADLILPISNEVGECGPGYWFKLHNESDVQLTSLSIPNNTYRAVLELYVSHHADDEYWYANPLRSTEETKLMSLSSASLSSPFRPKANGGFRQVELTIDKLYAGAVVPFPVIYPGSINPFFWAPVAGIAAYDLPSYDLDLTPFVGLLVDGREHEFRLIIRDSQPFWLVSGNLHLWLDAWSDRVEGALVRHRVPPLRLSRQADWRGSDGKSSIDGQVIVRFAGWVSSSKGNVSTSIRQRLKFKSRVEIQRKGVVKQAVMEVKSRTDVRASLNRGVVGRATVSVEAPLMVTTEKANGGGGTVLERTKIFHAMTEGRSVGGKGEMEFSEVADRQDSEGSVLVGEEGMVWGSGDTSSLYKFRDEKACYLRTVKVVGGRVKEDVETTSCAGAAVAEL</sequence>
<dbReference type="InterPro" id="IPR021102">
    <property type="entry name" value="PNGase_A"/>
</dbReference>
<name>A0AAV7GQN6_DENCH</name>
<keyword evidence="3" id="KW-1185">Reference proteome</keyword>
<evidence type="ECO:0000313" key="3">
    <source>
        <dbReference type="Proteomes" id="UP000775213"/>
    </source>
</evidence>
<dbReference type="Pfam" id="PF12222">
    <property type="entry name" value="PNGaseA"/>
    <property type="match status" value="1"/>
</dbReference>
<protein>
    <recommendedName>
        <fullName evidence="1">Peptide N-acetyl-beta-D-glucosaminyl asparaginase amidase A N-terminal domain-containing protein</fullName>
    </recommendedName>
</protein>
<feature type="domain" description="Peptide N-acetyl-beta-D-glucosaminyl asparaginase amidase A N-terminal" evidence="1">
    <location>
        <begin position="40"/>
        <end position="388"/>
    </location>
</feature>
<dbReference type="InterPro" id="IPR056948">
    <property type="entry name" value="PNGaseA_N"/>
</dbReference>
<reference evidence="2 3" key="1">
    <citation type="journal article" date="2021" name="Hortic Res">
        <title>Chromosome-scale assembly of the Dendrobium chrysotoxum genome enhances the understanding of orchid evolution.</title>
        <authorList>
            <person name="Zhang Y."/>
            <person name="Zhang G.Q."/>
            <person name="Zhang D."/>
            <person name="Liu X.D."/>
            <person name="Xu X.Y."/>
            <person name="Sun W.H."/>
            <person name="Yu X."/>
            <person name="Zhu X."/>
            <person name="Wang Z.W."/>
            <person name="Zhao X."/>
            <person name="Zhong W.Y."/>
            <person name="Chen H."/>
            <person name="Yin W.L."/>
            <person name="Huang T."/>
            <person name="Niu S.C."/>
            <person name="Liu Z.J."/>
        </authorList>
    </citation>
    <scope>NUCLEOTIDE SEQUENCE [LARGE SCALE GENOMIC DNA]</scope>
    <source>
        <strain evidence="2">Lindl</strain>
    </source>
</reference>
<dbReference type="PANTHER" id="PTHR31104">
    <property type="entry name" value="PEPTIDE-N4-(N-ACETYL-BETA-GLUCOSAMINYL)ASPARAGINE AMIDASE A PROTEIN"/>
    <property type="match status" value="1"/>
</dbReference>
<proteinExistence type="predicted"/>
<evidence type="ECO:0000259" key="1">
    <source>
        <dbReference type="Pfam" id="PF12222"/>
    </source>
</evidence>
<organism evidence="2 3">
    <name type="scientific">Dendrobium chrysotoxum</name>
    <name type="common">Orchid</name>
    <dbReference type="NCBI Taxonomy" id="161865"/>
    <lineage>
        <taxon>Eukaryota</taxon>
        <taxon>Viridiplantae</taxon>
        <taxon>Streptophyta</taxon>
        <taxon>Embryophyta</taxon>
        <taxon>Tracheophyta</taxon>
        <taxon>Spermatophyta</taxon>
        <taxon>Magnoliopsida</taxon>
        <taxon>Liliopsida</taxon>
        <taxon>Asparagales</taxon>
        <taxon>Orchidaceae</taxon>
        <taxon>Epidendroideae</taxon>
        <taxon>Malaxideae</taxon>
        <taxon>Dendrobiinae</taxon>
        <taxon>Dendrobium</taxon>
    </lineage>
</organism>
<comment type="caution">
    <text evidence="2">The sequence shown here is derived from an EMBL/GenBank/DDBJ whole genome shotgun (WGS) entry which is preliminary data.</text>
</comment>